<sequence length="276" mass="30974">MKKSRYILITGCSSGIGYKSAHILKNLGYTVIATARKDDDVKRLQEEGFIALKLDLDDSSSIDSTVKQVKEITNSRLYALFNNAAYGQPGAVEDLSREVLKAQFETNLFGTHELTVKLLPMMIEAGEGRIIQNSSVLGFAAMRYRGAYNASKFALEGLSDTLRLELEGTGVYISIIEPGPIRSKFRANALKKFLENIDRKNSRLSKVYEKKLAQLQSSEDAPFTLDPDAVAKALLHALESNSPKVRYKVTVPTHLFYWLKKFLPEKVMDFILRKVE</sequence>
<keyword evidence="2" id="KW-0560">Oxidoreductase</keyword>
<dbReference type="InterPro" id="IPR036291">
    <property type="entry name" value="NAD(P)-bd_dom_sf"/>
</dbReference>
<dbReference type="EMBL" id="FOXB01000025">
    <property type="protein sequence ID" value="SFP54457.1"/>
    <property type="molecule type" value="Genomic_DNA"/>
</dbReference>
<keyword evidence="4" id="KW-1185">Reference proteome</keyword>
<organism evidence="3 4">
    <name type="scientific">Hydrogenimonas thermophila</name>
    <dbReference type="NCBI Taxonomy" id="223786"/>
    <lineage>
        <taxon>Bacteria</taxon>
        <taxon>Pseudomonadati</taxon>
        <taxon>Campylobacterota</taxon>
        <taxon>Epsilonproteobacteria</taxon>
        <taxon>Campylobacterales</taxon>
        <taxon>Hydrogenimonadaceae</taxon>
        <taxon>Hydrogenimonas</taxon>
    </lineage>
</organism>
<proteinExistence type="inferred from homology"/>
<dbReference type="PANTHER" id="PTHR44169">
    <property type="entry name" value="NADPH-DEPENDENT 1-ACYLDIHYDROXYACETONE PHOSPHATE REDUCTASE"/>
    <property type="match status" value="1"/>
</dbReference>
<dbReference type="OrthoDB" id="5354363at2"/>
<name>A0A1I5R7Z1_9BACT</name>
<dbReference type="Pfam" id="PF00106">
    <property type="entry name" value="adh_short"/>
    <property type="match status" value="1"/>
</dbReference>
<dbReference type="PROSITE" id="PS00061">
    <property type="entry name" value="ADH_SHORT"/>
    <property type="match status" value="1"/>
</dbReference>
<dbReference type="SUPFAM" id="SSF51735">
    <property type="entry name" value="NAD(P)-binding Rossmann-fold domains"/>
    <property type="match status" value="1"/>
</dbReference>
<dbReference type="GO" id="GO:0016491">
    <property type="term" value="F:oxidoreductase activity"/>
    <property type="evidence" value="ECO:0007669"/>
    <property type="project" value="UniProtKB-KW"/>
</dbReference>
<dbReference type="InterPro" id="IPR020904">
    <property type="entry name" value="Sc_DH/Rdtase_CS"/>
</dbReference>
<dbReference type="CDD" id="cd05374">
    <property type="entry name" value="17beta-HSD-like_SDR_c"/>
    <property type="match status" value="1"/>
</dbReference>
<comment type="similarity">
    <text evidence="1">Belongs to the short-chain dehydrogenases/reductases (SDR) family.</text>
</comment>
<dbReference type="RefSeq" id="WP_092912854.1">
    <property type="nucleotide sequence ID" value="NZ_CP136592.1"/>
</dbReference>
<evidence type="ECO:0000256" key="1">
    <source>
        <dbReference type="ARBA" id="ARBA00006484"/>
    </source>
</evidence>
<gene>
    <name evidence="3" type="ORF">SAMN05216234_12516</name>
</gene>
<dbReference type="PRINTS" id="PR00081">
    <property type="entry name" value="GDHRDH"/>
</dbReference>
<evidence type="ECO:0000313" key="4">
    <source>
        <dbReference type="Proteomes" id="UP000199227"/>
    </source>
</evidence>
<dbReference type="InterPro" id="IPR002347">
    <property type="entry name" value="SDR_fam"/>
</dbReference>
<dbReference type="Proteomes" id="UP000199227">
    <property type="component" value="Unassembled WGS sequence"/>
</dbReference>
<accession>A0A1I5R7Z1</accession>
<protein>
    <submittedName>
        <fullName evidence="3">Short-chain dehydrogenase</fullName>
    </submittedName>
</protein>
<evidence type="ECO:0000256" key="2">
    <source>
        <dbReference type="ARBA" id="ARBA00023002"/>
    </source>
</evidence>
<dbReference type="AlphaFoldDB" id="A0A1I5R7Z1"/>
<dbReference type="Gene3D" id="3.40.50.720">
    <property type="entry name" value="NAD(P)-binding Rossmann-like Domain"/>
    <property type="match status" value="1"/>
</dbReference>
<dbReference type="STRING" id="223786.SAMN05216234_12516"/>
<dbReference type="PANTHER" id="PTHR44169:SF6">
    <property type="entry name" value="NADPH-DEPENDENT 1-ACYLDIHYDROXYACETONE PHOSPHATE REDUCTASE"/>
    <property type="match status" value="1"/>
</dbReference>
<reference evidence="3 4" key="1">
    <citation type="submission" date="2016-10" db="EMBL/GenBank/DDBJ databases">
        <authorList>
            <person name="de Groot N.N."/>
        </authorList>
    </citation>
    <scope>NUCLEOTIDE SEQUENCE [LARGE SCALE GENOMIC DNA]</scope>
    <source>
        <strain evidence="3 4">EP1-55-1</strain>
    </source>
</reference>
<evidence type="ECO:0000313" key="3">
    <source>
        <dbReference type="EMBL" id="SFP54457.1"/>
    </source>
</evidence>